<dbReference type="GO" id="GO:0004515">
    <property type="term" value="F:nicotinate-nucleotide adenylyltransferase activity"/>
    <property type="evidence" value="ECO:0007669"/>
    <property type="project" value="UniProtKB-UniRule"/>
</dbReference>
<evidence type="ECO:0000313" key="12">
    <source>
        <dbReference type="EMBL" id="OGK37221.1"/>
    </source>
</evidence>
<dbReference type="Proteomes" id="UP000176803">
    <property type="component" value="Unassembled WGS sequence"/>
</dbReference>
<gene>
    <name evidence="10" type="primary">nadD</name>
    <name evidence="12" type="ORF">A3F03_04615</name>
</gene>
<keyword evidence="7 10" id="KW-0067">ATP-binding</keyword>
<dbReference type="SUPFAM" id="SSF52374">
    <property type="entry name" value="Nucleotidylyl transferase"/>
    <property type="match status" value="1"/>
</dbReference>
<keyword evidence="5 10" id="KW-0548">Nucleotidyltransferase</keyword>
<keyword evidence="8 10" id="KW-0520">NAD</keyword>
<name>A0A1F7I1H3_9BACT</name>
<comment type="pathway">
    <text evidence="2 10">Cofactor biosynthesis; NAD(+) biosynthesis; deamido-NAD(+) from nicotinate D-ribonucleotide: step 1/1.</text>
</comment>
<keyword evidence="3 10" id="KW-0662">Pyridine nucleotide biosynthesis</keyword>
<evidence type="ECO:0000256" key="4">
    <source>
        <dbReference type="ARBA" id="ARBA00022679"/>
    </source>
</evidence>
<dbReference type="InterPro" id="IPR014729">
    <property type="entry name" value="Rossmann-like_a/b/a_fold"/>
</dbReference>
<proteinExistence type="inferred from homology"/>
<dbReference type="AlphaFoldDB" id="A0A1F7I1H3"/>
<comment type="function">
    <text evidence="1 10">Catalyzes the reversible adenylation of nicotinate mononucleotide (NaMN) to nicotinic acid adenine dinucleotide (NaAD).</text>
</comment>
<comment type="similarity">
    <text evidence="10">Belongs to the NadD family.</text>
</comment>
<keyword evidence="4 10" id="KW-0808">Transferase</keyword>
<evidence type="ECO:0000313" key="13">
    <source>
        <dbReference type="Proteomes" id="UP000176803"/>
    </source>
</evidence>
<dbReference type="EC" id="2.7.7.18" evidence="10"/>
<dbReference type="GO" id="GO:0005524">
    <property type="term" value="F:ATP binding"/>
    <property type="evidence" value="ECO:0007669"/>
    <property type="project" value="UniProtKB-KW"/>
</dbReference>
<evidence type="ECO:0000256" key="2">
    <source>
        <dbReference type="ARBA" id="ARBA00005019"/>
    </source>
</evidence>
<dbReference type="CDD" id="cd02165">
    <property type="entry name" value="NMNAT"/>
    <property type="match status" value="1"/>
</dbReference>
<dbReference type="InterPro" id="IPR004821">
    <property type="entry name" value="Cyt_trans-like"/>
</dbReference>
<dbReference type="GO" id="GO:0009435">
    <property type="term" value="P:NAD+ biosynthetic process"/>
    <property type="evidence" value="ECO:0007669"/>
    <property type="project" value="UniProtKB-UniRule"/>
</dbReference>
<keyword evidence="6 10" id="KW-0547">Nucleotide-binding</keyword>
<evidence type="ECO:0000256" key="3">
    <source>
        <dbReference type="ARBA" id="ARBA00022642"/>
    </source>
</evidence>
<dbReference type="Pfam" id="PF01467">
    <property type="entry name" value="CTP_transf_like"/>
    <property type="match status" value="1"/>
</dbReference>
<accession>A0A1F7I1H3</accession>
<sequence>MKIGILGGAFDPPHLGHLIISRQVKDRLKLDEVWLMPCHWHPFGKKLSPTSHRLAMCRLVETDWLKVSDFEIKKDSISYTIDTLPGLYQRHPEHKFYWLVGSDQLPFFCKWKDWQKLVRDYCFIFFPRGTGIINLRLHVSETLQLPKLPGNISVVNQLDTVITNISSTIIRKRIDNKESIQYLVPDIIAKYFNKHQLYE</sequence>
<dbReference type="PANTHER" id="PTHR39321">
    <property type="entry name" value="NICOTINATE-NUCLEOTIDE ADENYLYLTRANSFERASE-RELATED"/>
    <property type="match status" value="1"/>
</dbReference>
<dbReference type="EMBL" id="MGAC01000045">
    <property type="protein sequence ID" value="OGK37221.1"/>
    <property type="molecule type" value="Genomic_DNA"/>
</dbReference>
<dbReference type="PANTHER" id="PTHR39321:SF3">
    <property type="entry name" value="PHOSPHOPANTETHEINE ADENYLYLTRANSFERASE"/>
    <property type="match status" value="1"/>
</dbReference>
<evidence type="ECO:0000259" key="11">
    <source>
        <dbReference type="Pfam" id="PF01467"/>
    </source>
</evidence>
<reference evidence="12 13" key="1">
    <citation type="journal article" date="2016" name="Nat. Commun.">
        <title>Thousands of microbial genomes shed light on interconnected biogeochemical processes in an aquifer system.</title>
        <authorList>
            <person name="Anantharaman K."/>
            <person name="Brown C.T."/>
            <person name="Hug L.A."/>
            <person name="Sharon I."/>
            <person name="Castelle C.J."/>
            <person name="Probst A.J."/>
            <person name="Thomas B.C."/>
            <person name="Singh A."/>
            <person name="Wilkins M.J."/>
            <person name="Karaoz U."/>
            <person name="Brodie E.L."/>
            <person name="Williams K.H."/>
            <person name="Hubbard S.S."/>
            <person name="Banfield J.F."/>
        </authorList>
    </citation>
    <scope>NUCLEOTIDE SEQUENCE [LARGE SCALE GENOMIC DNA]</scope>
</reference>
<evidence type="ECO:0000256" key="5">
    <source>
        <dbReference type="ARBA" id="ARBA00022695"/>
    </source>
</evidence>
<dbReference type="HAMAP" id="MF_00244">
    <property type="entry name" value="NaMN_adenylyltr"/>
    <property type="match status" value="1"/>
</dbReference>
<dbReference type="Gene3D" id="3.40.50.620">
    <property type="entry name" value="HUPs"/>
    <property type="match status" value="1"/>
</dbReference>
<comment type="catalytic activity">
    <reaction evidence="9 10">
        <text>nicotinate beta-D-ribonucleotide + ATP + H(+) = deamido-NAD(+) + diphosphate</text>
        <dbReference type="Rhea" id="RHEA:22860"/>
        <dbReference type="ChEBI" id="CHEBI:15378"/>
        <dbReference type="ChEBI" id="CHEBI:30616"/>
        <dbReference type="ChEBI" id="CHEBI:33019"/>
        <dbReference type="ChEBI" id="CHEBI:57502"/>
        <dbReference type="ChEBI" id="CHEBI:58437"/>
        <dbReference type="EC" id="2.7.7.18"/>
    </reaction>
</comment>
<dbReference type="NCBIfam" id="TIGR00482">
    <property type="entry name" value="nicotinate (nicotinamide) nucleotide adenylyltransferase"/>
    <property type="match status" value="1"/>
</dbReference>
<evidence type="ECO:0000256" key="10">
    <source>
        <dbReference type="HAMAP-Rule" id="MF_00244"/>
    </source>
</evidence>
<evidence type="ECO:0000256" key="9">
    <source>
        <dbReference type="ARBA" id="ARBA00048721"/>
    </source>
</evidence>
<dbReference type="UniPathway" id="UPA00253">
    <property type="reaction ID" value="UER00332"/>
</dbReference>
<protein>
    <recommendedName>
        <fullName evidence="10">Probable nicotinate-nucleotide adenylyltransferase</fullName>
        <ecNumber evidence="10">2.7.7.18</ecNumber>
    </recommendedName>
    <alternativeName>
        <fullName evidence="10">Deamido-NAD(+) diphosphorylase</fullName>
    </alternativeName>
    <alternativeName>
        <fullName evidence="10">Deamido-NAD(+) pyrophosphorylase</fullName>
    </alternativeName>
    <alternativeName>
        <fullName evidence="10">Nicotinate mononucleotide adenylyltransferase</fullName>
        <shortName evidence="10">NaMN adenylyltransferase</shortName>
    </alternativeName>
</protein>
<dbReference type="InterPro" id="IPR005248">
    <property type="entry name" value="NadD/NMNAT"/>
</dbReference>
<feature type="domain" description="Cytidyltransferase-like" evidence="11">
    <location>
        <begin position="5"/>
        <end position="173"/>
    </location>
</feature>
<evidence type="ECO:0000256" key="1">
    <source>
        <dbReference type="ARBA" id="ARBA00002324"/>
    </source>
</evidence>
<evidence type="ECO:0000256" key="7">
    <source>
        <dbReference type="ARBA" id="ARBA00022840"/>
    </source>
</evidence>
<organism evidence="12 13">
    <name type="scientific">Candidatus Roizmanbacteria bacterium RIFCSPHIGHO2_12_FULL_41_11</name>
    <dbReference type="NCBI Taxonomy" id="1802052"/>
    <lineage>
        <taxon>Bacteria</taxon>
        <taxon>Candidatus Roizmaniibacteriota</taxon>
    </lineage>
</organism>
<evidence type="ECO:0000256" key="6">
    <source>
        <dbReference type="ARBA" id="ARBA00022741"/>
    </source>
</evidence>
<comment type="caution">
    <text evidence="12">The sequence shown here is derived from an EMBL/GenBank/DDBJ whole genome shotgun (WGS) entry which is preliminary data.</text>
</comment>
<evidence type="ECO:0000256" key="8">
    <source>
        <dbReference type="ARBA" id="ARBA00023027"/>
    </source>
</evidence>